<keyword evidence="3" id="KW-1185">Reference proteome</keyword>
<gene>
    <name evidence="2" type="ORF">A8L45_04705</name>
</gene>
<dbReference type="Pfam" id="PF06983">
    <property type="entry name" value="3-dmu-9_3-mt"/>
    <property type="match status" value="1"/>
</dbReference>
<dbReference type="EMBL" id="LYBM01000005">
    <property type="protein sequence ID" value="ODA35217.1"/>
    <property type="molecule type" value="Genomic_DNA"/>
</dbReference>
<accession>A0A1C3EPP4</accession>
<comment type="caution">
    <text evidence="2">The sequence shown here is derived from an EMBL/GenBank/DDBJ whole genome shotgun (WGS) entry which is preliminary data.</text>
</comment>
<dbReference type="RefSeq" id="WP_068899754.1">
    <property type="nucleotide sequence ID" value="NZ_JBHUIF010000033.1"/>
</dbReference>
<dbReference type="PANTHER" id="PTHR33990:SF1">
    <property type="entry name" value="PROTEIN YJDN"/>
    <property type="match status" value="1"/>
</dbReference>
<dbReference type="AlphaFoldDB" id="A0A1C3EPP4"/>
<name>A0A1C3EPP4_9GAMM</name>
<dbReference type="OrthoDB" id="9795306at2"/>
<reference evidence="2 3" key="1">
    <citation type="submission" date="2016-05" db="EMBL/GenBank/DDBJ databases">
        <title>Genomic Taxonomy of the Vibrionaceae.</title>
        <authorList>
            <person name="Gomez-Gil B."/>
            <person name="Enciso-Ibarra J."/>
        </authorList>
    </citation>
    <scope>NUCLEOTIDE SEQUENCE [LARGE SCALE GENOMIC DNA]</scope>
    <source>
        <strain evidence="2 3">CAIM 1920</strain>
    </source>
</reference>
<dbReference type="CDD" id="cd06588">
    <property type="entry name" value="PhnB_like"/>
    <property type="match status" value="1"/>
</dbReference>
<dbReference type="InterPro" id="IPR029068">
    <property type="entry name" value="Glyas_Bleomycin-R_OHBP_Dase"/>
</dbReference>
<evidence type="ECO:0000313" key="2">
    <source>
        <dbReference type="EMBL" id="ODA35217.1"/>
    </source>
</evidence>
<organism evidence="2 3">
    <name type="scientific">Veronia pacifica</name>
    <dbReference type="NCBI Taxonomy" id="1080227"/>
    <lineage>
        <taxon>Bacteria</taxon>
        <taxon>Pseudomonadati</taxon>
        <taxon>Pseudomonadota</taxon>
        <taxon>Gammaproteobacteria</taxon>
        <taxon>Vibrionales</taxon>
        <taxon>Vibrionaceae</taxon>
        <taxon>Veronia</taxon>
    </lineage>
</organism>
<dbReference type="SUPFAM" id="SSF54593">
    <property type="entry name" value="Glyoxalase/Bleomycin resistance protein/Dihydroxybiphenyl dioxygenase"/>
    <property type="match status" value="1"/>
</dbReference>
<feature type="domain" description="PhnB-like" evidence="1">
    <location>
        <begin position="4"/>
        <end position="129"/>
    </location>
</feature>
<evidence type="ECO:0000259" key="1">
    <source>
        <dbReference type="Pfam" id="PF06983"/>
    </source>
</evidence>
<dbReference type="Proteomes" id="UP000094936">
    <property type="component" value="Unassembled WGS sequence"/>
</dbReference>
<evidence type="ECO:0000313" key="3">
    <source>
        <dbReference type="Proteomes" id="UP000094936"/>
    </source>
</evidence>
<dbReference type="Gene3D" id="3.10.180.10">
    <property type="entry name" value="2,3-Dihydroxybiphenyl 1,2-Dioxygenase, domain 1"/>
    <property type="match status" value="1"/>
</dbReference>
<dbReference type="InterPro" id="IPR028973">
    <property type="entry name" value="PhnB-like"/>
</dbReference>
<dbReference type="STRING" id="1080227.A8L45_04705"/>
<dbReference type="PANTHER" id="PTHR33990">
    <property type="entry name" value="PROTEIN YJDN-RELATED"/>
    <property type="match status" value="1"/>
</dbReference>
<sequence>MAAMKPHITFHGLCREALTFYREIWCGDINQLSTYDESPVEFPSHLSGRVMYAEFDCQEISFLASDGVKDSLPQGSGDLAIHVLFSNKKRQSDVFSGLSKEGHIYMPLDDTFWQMRYGIVTDKYGIRWMLSCPSHSL</sequence>
<protein>
    <submittedName>
        <fullName evidence="2">PhnB protein</fullName>
    </submittedName>
</protein>
<proteinExistence type="predicted"/>